<dbReference type="Proteomes" id="UP000018291">
    <property type="component" value="Unassembled WGS sequence"/>
</dbReference>
<dbReference type="SUPFAM" id="SSF51556">
    <property type="entry name" value="Metallo-dependent hydrolases"/>
    <property type="match status" value="1"/>
</dbReference>
<evidence type="ECO:0000259" key="2">
    <source>
        <dbReference type="Pfam" id="PF04909"/>
    </source>
</evidence>
<feature type="domain" description="Amidohydrolase-related" evidence="2">
    <location>
        <begin position="127"/>
        <end position="376"/>
    </location>
</feature>
<dbReference type="HOGENOM" id="CLU_039329_0_0_11"/>
<protein>
    <submittedName>
        <fullName evidence="3">Putative hydrolase</fullName>
    </submittedName>
</protein>
<dbReference type="GO" id="GO:0016787">
    <property type="term" value="F:hydrolase activity"/>
    <property type="evidence" value="ECO:0007669"/>
    <property type="project" value="UniProtKB-KW"/>
</dbReference>
<dbReference type="InterPro" id="IPR032466">
    <property type="entry name" value="Metal_Hydrolase"/>
</dbReference>
<dbReference type="GO" id="GO:0019748">
    <property type="term" value="P:secondary metabolic process"/>
    <property type="evidence" value="ECO:0007669"/>
    <property type="project" value="TreeGrafter"/>
</dbReference>
<sequence length="434" mass="48120">MTQPTDDPYLVISADCHAGLPNEQYREWLDPDVREAFDESIIARTRQQEMAAQGFLNTDFAEEWNAENEEGLRGGWDGERRDKELSADGVVGEVIFPDADSVTSGASAPFGAGLGSGSDTPPELLLAGATAHNRWLAELCATSPKRRAGIAVVPIIAGVDESVAEIRRAHASGLWGGILIPPMWQPHEPYHHAKYDPIWAVCSELGLPVHVHSGPADKASYGPHIGIYTTEVRFWSGRPLWFLIWSGAFERFPDLRFGVTECGAFWVNDLLWRMDLVYERDHGSQKLGEQLTSDMSMRPSEYFDRNCFIGASNTLRVEMARRYEIGVGNILWGNDFPHPEGTWPHTAEFLAEVFRDIPDDETAAMLGGNAADMYDFDVEALRPLANEFGPTPTQLGQRGPQSQADIEAKWADAKRAGRPWRTGIETWPRAAPAS</sequence>
<dbReference type="RefSeq" id="WP_012224520.1">
    <property type="nucleotide sequence ID" value="NZ_HG422565.1"/>
</dbReference>
<organism evidence="3 4">
    <name type="scientific">Candidatus Neomicrothrix parvicella RN1</name>
    <dbReference type="NCBI Taxonomy" id="1229780"/>
    <lineage>
        <taxon>Bacteria</taxon>
        <taxon>Bacillati</taxon>
        <taxon>Actinomycetota</taxon>
        <taxon>Acidimicrobiia</taxon>
        <taxon>Acidimicrobiales</taxon>
        <taxon>Microthrixaceae</taxon>
        <taxon>Candidatus Neomicrothrix</taxon>
    </lineage>
</organism>
<dbReference type="InterPro" id="IPR006680">
    <property type="entry name" value="Amidohydro-rel"/>
</dbReference>
<dbReference type="Gene3D" id="3.20.20.140">
    <property type="entry name" value="Metal-dependent hydrolases"/>
    <property type="match status" value="1"/>
</dbReference>
<proteinExistence type="predicted"/>
<gene>
    <name evidence="3" type="ORF">BN381_130370</name>
</gene>
<keyword evidence="4" id="KW-1185">Reference proteome</keyword>
<dbReference type="PANTHER" id="PTHR21240:SF28">
    <property type="entry name" value="ISO-OROTATE DECARBOXYLASE (EUROFUNG)"/>
    <property type="match status" value="1"/>
</dbReference>
<evidence type="ECO:0000256" key="1">
    <source>
        <dbReference type="ARBA" id="ARBA00023239"/>
    </source>
</evidence>
<dbReference type="OrthoDB" id="8673349at2"/>
<dbReference type="AlphaFoldDB" id="R4Z2L7"/>
<dbReference type="GO" id="GO:0016831">
    <property type="term" value="F:carboxy-lyase activity"/>
    <property type="evidence" value="ECO:0007669"/>
    <property type="project" value="InterPro"/>
</dbReference>
<dbReference type="STRING" id="1229780.BN381_130370"/>
<accession>R4Z2L7</accession>
<dbReference type="eggNOG" id="COG2159">
    <property type="taxonomic scope" value="Bacteria"/>
</dbReference>
<keyword evidence="1" id="KW-0456">Lyase</keyword>
<dbReference type="GO" id="GO:0005737">
    <property type="term" value="C:cytoplasm"/>
    <property type="evidence" value="ECO:0007669"/>
    <property type="project" value="TreeGrafter"/>
</dbReference>
<comment type="caution">
    <text evidence="3">The sequence shown here is derived from an EMBL/GenBank/DDBJ whole genome shotgun (WGS) entry which is preliminary data.</text>
</comment>
<name>R4Z2L7_9ACTN</name>
<evidence type="ECO:0000313" key="3">
    <source>
        <dbReference type="EMBL" id="CCM62812.1"/>
    </source>
</evidence>
<reference evidence="3 4" key="1">
    <citation type="journal article" date="2013" name="ISME J.">
        <title>Metabolic model for the filamentous 'Candidatus Microthrix parvicella' based on genomic and metagenomic analyses.</title>
        <authorList>
            <person name="Jon McIlroy S."/>
            <person name="Kristiansen R."/>
            <person name="Albertsen M."/>
            <person name="Michael Karst S."/>
            <person name="Rossetti S."/>
            <person name="Lund Nielsen J."/>
            <person name="Tandoi V."/>
            <person name="James Seviour R."/>
            <person name="Nielsen P.H."/>
        </authorList>
    </citation>
    <scope>NUCLEOTIDE SEQUENCE [LARGE SCALE GENOMIC DNA]</scope>
    <source>
        <strain evidence="3 4">RN1</strain>
    </source>
</reference>
<evidence type="ECO:0000313" key="4">
    <source>
        <dbReference type="Proteomes" id="UP000018291"/>
    </source>
</evidence>
<keyword evidence="3" id="KW-0378">Hydrolase</keyword>
<dbReference type="PANTHER" id="PTHR21240">
    <property type="entry name" value="2-AMINO-3-CARBOXYLMUCONATE-6-SEMIALDEHYDE DECARBOXYLASE"/>
    <property type="match status" value="1"/>
</dbReference>
<dbReference type="EMBL" id="CANL01000005">
    <property type="protein sequence ID" value="CCM62812.1"/>
    <property type="molecule type" value="Genomic_DNA"/>
</dbReference>
<dbReference type="InterPro" id="IPR032465">
    <property type="entry name" value="ACMSD"/>
</dbReference>
<dbReference type="Pfam" id="PF04909">
    <property type="entry name" value="Amidohydro_2"/>
    <property type="match status" value="1"/>
</dbReference>